<dbReference type="GO" id="GO:0016301">
    <property type="term" value="F:kinase activity"/>
    <property type="evidence" value="ECO:0007669"/>
    <property type="project" value="UniProtKB-KW"/>
</dbReference>
<dbReference type="GO" id="GO:0007095">
    <property type="term" value="P:mitotic G2 DNA damage checkpoint signaling"/>
    <property type="evidence" value="ECO:0007669"/>
    <property type="project" value="TreeGrafter"/>
</dbReference>
<keyword evidence="4" id="KW-0808">Transferase</keyword>
<dbReference type="GO" id="GO:0006270">
    <property type="term" value="P:DNA replication initiation"/>
    <property type="evidence" value="ECO:0007669"/>
    <property type="project" value="TreeGrafter"/>
</dbReference>
<feature type="compositionally biased region" description="Polar residues" evidence="2">
    <location>
        <begin position="198"/>
        <end position="260"/>
    </location>
</feature>
<name>A0AAV5RQ79_STABA</name>
<evidence type="ECO:0000313" key="4">
    <source>
        <dbReference type="EMBL" id="GMM52684.1"/>
    </source>
</evidence>
<dbReference type="AlphaFoldDB" id="A0AAV5RQ79"/>
<feature type="domain" description="BRCT" evidence="3">
    <location>
        <begin position="391"/>
        <end position="466"/>
    </location>
</feature>
<dbReference type="PROSITE" id="PS50172">
    <property type="entry name" value="BRCT"/>
    <property type="match status" value="2"/>
</dbReference>
<evidence type="ECO:0000313" key="5">
    <source>
        <dbReference type="Proteomes" id="UP001362899"/>
    </source>
</evidence>
<keyword evidence="1" id="KW-0677">Repeat</keyword>
<comment type="caution">
    <text evidence="4">The sequence shown here is derived from an EMBL/GenBank/DDBJ whole genome shotgun (WGS) entry which is preliminary data.</text>
</comment>
<dbReference type="InterPro" id="IPR059215">
    <property type="entry name" value="BRCT2_TopBP1-like"/>
</dbReference>
<feature type="compositionally biased region" description="Low complexity" evidence="2">
    <location>
        <begin position="509"/>
        <end position="520"/>
    </location>
</feature>
<dbReference type="InterPro" id="IPR036420">
    <property type="entry name" value="BRCT_dom_sf"/>
</dbReference>
<gene>
    <name evidence="4" type="ORF">DASB73_036470</name>
</gene>
<organism evidence="4 5">
    <name type="scientific">Starmerella bacillaris</name>
    <name type="common">Yeast</name>
    <name type="synonym">Candida zemplinina</name>
    <dbReference type="NCBI Taxonomy" id="1247836"/>
    <lineage>
        <taxon>Eukaryota</taxon>
        <taxon>Fungi</taxon>
        <taxon>Dikarya</taxon>
        <taxon>Ascomycota</taxon>
        <taxon>Saccharomycotina</taxon>
        <taxon>Dipodascomycetes</taxon>
        <taxon>Dipodascales</taxon>
        <taxon>Trichomonascaceae</taxon>
        <taxon>Starmerella</taxon>
    </lineage>
</organism>
<evidence type="ECO:0000259" key="3">
    <source>
        <dbReference type="PROSITE" id="PS50172"/>
    </source>
</evidence>
<proteinExistence type="predicted"/>
<dbReference type="PANTHER" id="PTHR13561:SF20">
    <property type="entry name" value="DNA TOPOISOMERASE 2-BINDING PROTEIN 1"/>
    <property type="match status" value="1"/>
</dbReference>
<dbReference type="SMART" id="SM00292">
    <property type="entry name" value="BRCT"/>
    <property type="match status" value="4"/>
</dbReference>
<evidence type="ECO:0000256" key="1">
    <source>
        <dbReference type="ARBA" id="ARBA00022737"/>
    </source>
</evidence>
<dbReference type="Gene3D" id="3.40.50.10190">
    <property type="entry name" value="BRCT domain"/>
    <property type="match status" value="4"/>
</dbReference>
<dbReference type="CDD" id="cd17731">
    <property type="entry name" value="BRCT_TopBP1_rpt2_like"/>
    <property type="match status" value="1"/>
</dbReference>
<sequence length="621" mass="68155">MARTPRTRLLFTATYIAPELETELNSKIRAMGGEYRHKMSSEVGFLIVGRRFTDKYNFAVCNNIALLAPQRVFEVYEKWVSGEKIDPSVALSALVLRPLEGLLVCTSGLDAVQKLAAKEIVEAAGGVYSRYLTAQCSVVVSPVDSGKKVVGARLWNIPVVHVEWLQHSIKFGQAIDPSRYAIENPDAPRTPPERSNDSSDSATKQDTGSNNETEINSTKAGSKDTTGNFGSISSTNRDENGATSRSASVVGTNPDGSRSLTIKRKRHSADLFSRKDRAPSVTPAAPVLSPVKKRNKALFENISFNLYRFTNKQVSILTKTINSHGGTVSDTDFDYIIVSSVSPQHPELSINNKNAKIITEWALERSLHYRKTMLDDMWSRPVWIQPVKNSKNMRVSVSGFQGIELRHVVELIKLLGCVYMDTFTAERDVLVVQSTECRKAPYAIKWKVPMAHMNWLWDCASAGEMISVHADDEHRQAAVNGMNNKVIGVDTSNPPSIFQRAPKLKPITSSVSSLSSTAGSFRPSLRDPIRPIGSASSADPTDNLTKYTPVHASAPVFPDNHGPSKATRTNTTGSMSSDPGTVSAHRVNSAPLLPFESSQQDLSYDDEDAKHRAQVLLQLAD</sequence>
<feature type="region of interest" description="Disordered" evidence="2">
    <location>
        <begin position="181"/>
        <end position="267"/>
    </location>
</feature>
<feature type="domain" description="BRCT" evidence="3">
    <location>
        <begin position="94"/>
        <end position="182"/>
    </location>
</feature>
<dbReference type="InterPro" id="IPR001357">
    <property type="entry name" value="BRCT_dom"/>
</dbReference>
<protein>
    <submittedName>
        <fullName evidence="4">Protein kinase activating protein</fullName>
    </submittedName>
</protein>
<dbReference type="Pfam" id="PF12738">
    <property type="entry name" value="PTCB-BRCT"/>
    <property type="match status" value="3"/>
</dbReference>
<dbReference type="PANTHER" id="PTHR13561">
    <property type="entry name" value="DNA REPLICATION REGULATOR DPB11-RELATED"/>
    <property type="match status" value="1"/>
</dbReference>
<dbReference type="GO" id="GO:0033314">
    <property type="term" value="P:mitotic DNA replication checkpoint signaling"/>
    <property type="evidence" value="ECO:0007669"/>
    <property type="project" value="TreeGrafter"/>
</dbReference>
<dbReference type="Proteomes" id="UP001362899">
    <property type="component" value="Unassembled WGS sequence"/>
</dbReference>
<dbReference type="EMBL" id="BTGC01000008">
    <property type="protein sequence ID" value="GMM52684.1"/>
    <property type="molecule type" value="Genomic_DNA"/>
</dbReference>
<evidence type="ECO:0000256" key="2">
    <source>
        <dbReference type="SAM" id="MobiDB-lite"/>
    </source>
</evidence>
<keyword evidence="4" id="KW-0418">Kinase</keyword>
<feature type="compositionally biased region" description="Polar residues" evidence="2">
    <location>
        <begin position="534"/>
        <end position="546"/>
    </location>
</feature>
<feature type="region of interest" description="Disordered" evidence="2">
    <location>
        <begin position="509"/>
        <end position="589"/>
    </location>
</feature>
<dbReference type="SUPFAM" id="SSF52113">
    <property type="entry name" value="BRCT domain"/>
    <property type="match status" value="2"/>
</dbReference>
<feature type="compositionally biased region" description="Polar residues" evidence="2">
    <location>
        <begin position="566"/>
        <end position="580"/>
    </location>
</feature>
<reference evidence="4 5" key="1">
    <citation type="journal article" date="2023" name="Elife">
        <title>Identification of key yeast species and microbe-microbe interactions impacting larval growth of Drosophila in the wild.</title>
        <authorList>
            <person name="Mure A."/>
            <person name="Sugiura Y."/>
            <person name="Maeda R."/>
            <person name="Honda K."/>
            <person name="Sakurai N."/>
            <person name="Takahashi Y."/>
            <person name="Watada M."/>
            <person name="Katoh T."/>
            <person name="Gotoh A."/>
            <person name="Gotoh Y."/>
            <person name="Taniguchi I."/>
            <person name="Nakamura K."/>
            <person name="Hayashi T."/>
            <person name="Katayama T."/>
            <person name="Uemura T."/>
            <person name="Hattori Y."/>
        </authorList>
    </citation>
    <scope>NUCLEOTIDE SEQUENCE [LARGE SCALE GENOMIC DNA]</scope>
    <source>
        <strain evidence="4 5">SB-73</strain>
    </source>
</reference>
<accession>A0AAV5RQ79</accession>
<keyword evidence="5" id="KW-1185">Reference proteome</keyword>